<sequence length="2245" mass="233778">MKKGKKLLVLFLALNAVMAAYAKGEKAPVSSRYDRMYNNIVRNIEQGKPNEKNYQLIERILKQRNKELKDLHIQGDYIVKPEYLEWQVFFTGYYDEHGKGVDNSEENAKYHSQVTGYYDEEGNYVTTSSVKGGIAGKGYQALQKPKDINLGVSIPLKGLTREPVNLALSEVPELSFNPTFAAPSDPTKVITANVNVDTFSINIPDITIPDVPVISTFAVTVPSTGNGDDSFNSLGNASTSDPGGITSFVGNYNFSEGELSGVWNSQYITSYSYDNLTGTSNWASGSNSMTNAGSLGSITVSGSVPALYEITGADRAVFGKNFTISMTSNVSDTYTGVLPHLIQYDPHGSRTTYHNYDYDYYGNALTSWGTYDKYGELLNQGTIKGNGNSLLLISLQMHSGSFSPTVRNEGSILGLYDSNYTDGGRRHVAFSFTVSGSTAARRLEFYNASNGLVELQTKESIGFNYANTSAAHLSIYNEGDVVLYGRNSVGVKTAGAGANTLASSKLVLKTPIRINGDSSIGVELAQVMDSGYGNLTAGQYDPQSAEIRVTIGDEKNKYAGNAAGNDENFVEGAIGLYVNHASLNYRIKEYELQFGDYAKNSSLAYISKGSLTLDNEKYSVINIDKGVDNTGIIVDGTSSTLNLYPHMTVGSTAVPVDGTIALIAKSGGKINLLGSNNIETNGKESHAVVLTDTGTTLTGTSGGDHSFKTAGEGSATLYVKGGSILNLGTSNNVDVYALGNKSIGVYNDNGTITLGTTGGTYEVGTNGVLLYNSGGGTINTPGTSFTVGDGSIFSIAKDSGTKTNFTSGSTLNLLSGSTGFIVDGSMGIPSYFSAYYSGLNTNMDVILSQDATLMALQNANSTLSSLSFGSIGSMFKSITLNGGNIASLLEGTLTVDQNVNLNDSTDAYNTIEKSLIGITNNAVISGSLANQVAIADNFSSVNSVTYNNMINNGTVSLTGDGSVAIYANNGNITNSSAVSATGKESFGIYGENGTVSTNTGTITIGDQGVGIYGVSYQDPSNPGANGGGLINITNSGSITGTGGSGTIGIYSNTNRTGGTKGDAVVTLSGGTINLGNVTEAIGVYVNKGTVNDTGSTITVGKNGIGIYAKDSDLNLSGTNINLYGDNALGMYLEGDTNLLTGTGNIDINGQNVTLFYMNTIPGATINNNFTVSSSAGSTYTLGSMKGGSLEYTGNAGLASDGTLVVGENSAVYLNGSVITAAPGAVNVAAIALDKQYSGTVPVGMTAGTDGENNGTIILGDSSAGIYGKNGSRISNKGSITVGTGSAGLMTSGSGSFVLNSGSITVGSGSHGIYLKDGAGIDNMGSGIISGTGAGSIGLFSNNNTGTVNNSGIIDLTGDKSIGIYTIGTSSQAINNTGTVKVGDSSNISDPSIAVYSNTAGNTVTNSGTVTAGTGSIGIYSNSGTVINNNTSNIGNSGIGIYSTNGIVNLNAGSVMNMGTDGAVAVYGVSSAVNNSADLNTGNGNYGFILKGGSLVNNAGTNSTVGTDSVYMYSTEGAVITNNGNVTMTGSDNVGFYMAQDPASGAGGAVMANNGIISGTAGNNNVGIYNYGGTVDNYGTVSVGNSDILFVSGTTDVDVENSKYSVGIYGENAAIVNHAGANVSAGYGGYGIVAKGGTANNFGTVTTNGDYSTGMYTEGGVITNESTGIINVTGNNAIGMAGKGEGSEIINHGTINITGNGAIGMYGNLGTIITNTGTINITGDGQLFVSSDPTNSLHNVNSGTAGVNGIFDNTIQSVGSTHTLPSLINAGIIKTNGVLALDGIQVLIKPDPSSVQPSGNPDYDFALSGTSIIADEISTSKPIVILPGFSDGTIANVYKLEGVIQATSGKYDFISGSLLWEATPQATGNGSDVYMSRKAFTEFTDGLWFEDFGTSLENNYLSASGDGVEIYNKTAYIPNEENFRHIMASLAGNVYANINQRENDIAGAFENSLHLLQDSTNNTKENVKISIIGGKGKNKEETDGVTGYNYTTTGVLALREVERTYRHTFGYSLGYLHSGFEFNDGNSSEEWVDTVQLGVHNKYKVNDWEMRNDLTGRVSMHNVDRNIDWPSPHGRSEMNGTYETYSVTSDNIIGKEFKISKDASIMPYGAFKAMYVTRPTFSESGLERLEVEGNDAWSAKPRAGVELKGALPLGKNTGVKLKGTLDVAYEYELADLNERERAKLIAVENDYHNLSKPQDEKGTIRTKAAIGVEVEDKYGIFITGEYFTGDNKENDYRAGVTLKAVF</sequence>
<evidence type="ECO:0000313" key="4">
    <source>
        <dbReference type="Proteomes" id="UP000000845"/>
    </source>
</evidence>
<feature type="chain" id="PRO_5003021002" evidence="1">
    <location>
        <begin position="23"/>
        <end position="2245"/>
    </location>
</feature>
<protein>
    <submittedName>
        <fullName evidence="3">Outer membrane autotransporter barrel domain protein</fullName>
    </submittedName>
</protein>
<dbReference type="Pfam" id="PF25783">
    <property type="entry name" value="BigA_beta"/>
    <property type="match status" value="1"/>
</dbReference>
<dbReference type="eggNOG" id="COG3210">
    <property type="taxonomic scope" value="Bacteria"/>
</dbReference>
<dbReference type="STRING" id="526218.Sterm_3371"/>
<dbReference type="RefSeq" id="WP_012862792.1">
    <property type="nucleotide sequence ID" value="NC_013517.1"/>
</dbReference>
<dbReference type="InterPro" id="IPR058034">
    <property type="entry name" value="BigA_beta"/>
</dbReference>
<dbReference type="eggNOG" id="COG4625">
    <property type="taxonomic scope" value="Bacteria"/>
</dbReference>
<keyword evidence="4" id="KW-1185">Reference proteome</keyword>
<accession>D1AQF0</accession>
<evidence type="ECO:0000256" key="1">
    <source>
        <dbReference type="SAM" id="SignalP"/>
    </source>
</evidence>
<reference evidence="3 4" key="2">
    <citation type="journal article" date="2010" name="Stand. Genomic Sci.">
        <title>Complete genome sequence of Sebaldella termitidis type strain (NCTC 11300).</title>
        <authorList>
            <person name="Harmon-Smith M."/>
            <person name="Celia L."/>
            <person name="Chertkov O."/>
            <person name="Lapidus A."/>
            <person name="Copeland A."/>
            <person name="Glavina Del Rio T."/>
            <person name="Nolan M."/>
            <person name="Lucas S."/>
            <person name="Tice H."/>
            <person name="Cheng J.F."/>
            <person name="Han C."/>
            <person name="Detter J.C."/>
            <person name="Bruce D."/>
            <person name="Goodwin L."/>
            <person name="Pitluck S."/>
            <person name="Pati A."/>
            <person name="Liolios K."/>
            <person name="Ivanova N."/>
            <person name="Mavromatis K."/>
            <person name="Mikhailova N."/>
            <person name="Chen A."/>
            <person name="Palaniappan K."/>
            <person name="Land M."/>
            <person name="Hauser L."/>
            <person name="Chang Y.J."/>
            <person name="Jeffries C.D."/>
            <person name="Brettin T."/>
            <person name="Goker M."/>
            <person name="Beck B."/>
            <person name="Bristow J."/>
            <person name="Eisen J.A."/>
            <person name="Markowitz V."/>
            <person name="Hugenholtz P."/>
            <person name="Kyrpides N.C."/>
            <person name="Klenk H.P."/>
            <person name="Chen F."/>
        </authorList>
    </citation>
    <scope>NUCLEOTIDE SEQUENCE [LARGE SCALE GENOMIC DNA]</scope>
    <source>
        <strain evidence="4">ATCC 33386 / NCTC 11300</strain>
    </source>
</reference>
<dbReference type="PROSITE" id="PS51208">
    <property type="entry name" value="AUTOTRANSPORTER"/>
    <property type="match status" value="1"/>
</dbReference>
<dbReference type="SMART" id="SM00869">
    <property type="entry name" value="Autotransporter"/>
    <property type="match status" value="1"/>
</dbReference>
<feature type="domain" description="Autotransporter" evidence="2">
    <location>
        <begin position="1959"/>
        <end position="2245"/>
    </location>
</feature>
<dbReference type="HOGENOM" id="CLU_229799_0_0_0"/>
<dbReference type="KEGG" id="str:Sterm_3371"/>
<organism evidence="3 4">
    <name type="scientific">Sebaldella termitidis (strain ATCC 33386 / NCTC 11300)</name>
    <dbReference type="NCBI Taxonomy" id="526218"/>
    <lineage>
        <taxon>Bacteria</taxon>
        <taxon>Fusobacteriati</taxon>
        <taxon>Fusobacteriota</taxon>
        <taxon>Fusobacteriia</taxon>
        <taxon>Fusobacteriales</taxon>
        <taxon>Leptotrichiaceae</taxon>
        <taxon>Sebaldella</taxon>
    </lineage>
</organism>
<feature type="signal peptide" evidence="1">
    <location>
        <begin position="1"/>
        <end position="22"/>
    </location>
</feature>
<gene>
    <name evidence="3" type="ordered locus">Sterm_3371</name>
</gene>
<keyword evidence="1" id="KW-0732">Signal</keyword>
<dbReference type="Proteomes" id="UP000000845">
    <property type="component" value="Chromosome"/>
</dbReference>
<reference evidence="4" key="1">
    <citation type="submission" date="2009-09" db="EMBL/GenBank/DDBJ databases">
        <title>The complete chromosome of Sebaldella termitidis ATCC 33386.</title>
        <authorList>
            <consortium name="US DOE Joint Genome Institute (JGI-PGF)"/>
            <person name="Lucas S."/>
            <person name="Copeland A."/>
            <person name="Lapidus A."/>
            <person name="Glavina del Rio T."/>
            <person name="Dalin E."/>
            <person name="Tice H."/>
            <person name="Bruce D."/>
            <person name="Goodwin L."/>
            <person name="Pitluck S."/>
            <person name="Kyrpides N."/>
            <person name="Mavromatis K."/>
            <person name="Ivanova N."/>
            <person name="Mikhailova N."/>
            <person name="Sims D."/>
            <person name="Meincke L."/>
            <person name="Brettin T."/>
            <person name="Detter J.C."/>
            <person name="Han C."/>
            <person name="Larimer F."/>
            <person name="Land M."/>
            <person name="Hauser L."/>
            <person name="Markowitz V."/>
            <person name="Cheng J.F."/>
            <person name="Hugenholtz P."/>
            <person name="Woyke T."/>
            <person name="Wu D."/>
            <person name="Eisen J.A."/>
        </authorList>
    </citation>
    <scope>NUCLEOTIDE SEQUENCE [LARGE SCALE GENOMIC DNA]</scope>
    <source>
        <strain evidence="4">ATCC 33386 / NCTC 11300</strain>
    </source>
</reference>
<name>D1AQF0_SEBTE</name>
<dbReference type="InterPro" id="IPR036709">
    <property type="entry name" value="Autotransporte_beta_dom_sf"/>
</dbReference>
<proteinExistence type="predicted"/>
<dbReference type="InterPro" id="IPR005546">
    <property type="entry name" value="Autotransporte_beta"/>
</dbReference>
<dbReference type="Pfam" id="PF03797">
    <property type="entry name" value="Autotransporter"/>
    <property type="match status" value="1"/>
</dbReference>
<dbReference type="EMBL" id="CP001739">
    <property type="protein sequence ID" value="ACZ10210.1"/>
    <property type="molecule type" value="Genomic_DNA"/>
</dbReference>
<evidence type="ECO:0000313" key="3">
    <source>
        <dbReference type="EMBL" id="ACZ10210.1"/>
    </source>
</evidence>
<dbReference type="SUPFAM" id="SSF103515">
    <property type="entry name" value="Autotransporter"/>
    <property type="match status" value="1"/>
</dbReference>
<evidence type="ECO:0000259" key="2">
    <source>
        <dbReference type="PROSITE" id="PS51208"/>
    </source>
</evidence>